<proteinExistence type="inferred from homology"/>
<dbReference type="SUPFAM" id="SSF160631">
    <property type="entry name" value="SMI1/KNR4-like"/>
    <property type="match status" value="1"/>
</dbReference>
<name>A0A9P9Y3E4_9HYPO</name>
<dbReference type="EMBL" id="JAGIXG020000013">
    <property type="protein sequence ID" value="KAI6782433.1"/>
    <property type="molecule type" value="Genomic_DNA"/>
</dbReference>
<reference evidence="4" key="1">
    <citation type="journal article" date="2021" name="J Fungi (Basel)">
        <title>Genomic and Metabolomic Analyses of the Marine Fungus Emericellopsis cladophorae: Insights into Saltwater Adaptability Mechanisms and Its Biosynthetic Potential.</title>
        <authorList>
            <person name="Goncalves M.F.M."/>
            <person name="Hilario S."/>
            <person name="Van de Peer Y."/>
            <person name="Esteves A.C."/>
            <person name="Alves A."/>
        </authorList>
    </citation>
    <scope>NUCLEOTIDE SEQUENCE</scope>
    <source>
        <strain evidence="4">MUM 19.33</strain>
    </source>
</reference>
<dbReference type="PANTHER" id="PTHR47432">
    <property type="entry name" value="CELL WALL ASSEMBLY REGULATOR SMI1"/>
    <property type="match status" value="1"/>
</dbReference>
<dbReference type="PANTHER" id="PTHR47432:SF1">
    <property type="entry name" value="CELL WALL ASSEMBLY REGULATOR SMI1"/>
    <property type="match status" value="1"/>
</dbReference>
<feature type="region of interest" description="Disordered" evidence="2">
    <location>
        <begin position="19"/>
        <end position="121"/>
    </location>
</feature>
<evidence type="ECO:0000313" key="5">
    <source>
        <dbReference type="Proteomes" id="UP001055219"/>
    </source>
</evidence>
<reference evidence="4" key="2">
    <citation type="submission" date="2022-07" db="EMBL/GenBank/DDBJ databases">
        <authorList>
            <person name="Goncalves M.F.M."/>
            <person name="Hilario S."/>
            <person name="Van De Peer Y."/>
            <person name="Esteves A.C."/>
            <person name="Alves A."/>
        </authorList>
    </citation>
    <scope>NUCLEOTIDE SEQUENCE</scope>
    <source>
        <strain evidence="4">MUM 19.33</strain>
    </source>
</reference>
<gene>
    <name evidence="4" type="ORF">J7T54_001290</name>
</gene>
<comment type="similarity">
    <text evidence="1">Belongs to the KNR4/SMI1 family.</text>
</comment>
<dbReference type="InterPro" id="IPR009203">
    <property type="entry name" value="Knr4/Smi1"/>
</dbReference>
<accession>A0A9P9Y3E4</accession>
<dbReference type="InterPro" id="IPR051873">
    <property type="entry name" value="KNR4/SMI1_regulator"/>
</dbReference>
<feature type="region of interest" description="Disordered" evidence="2">
    <location>
        <begin position="464"/>
        <end position="483"/>
    </location>
</feature>
<feature type="region of interest" description="Disordered" evidence="2">
    <location>
        <begin position="224"/>
        <end position="256"/>
    </location>
</feature>
<feature type="region of interest" description="Disordered" evidence="2">
    <location>
        <begin position="378"/>
        <end position="417"/>
    </location>
</feature>
<dbReference type="SMART" id="SM00860">
    <property type="entry name" value="SMI1_KNR4"/>
    <property type="match status" value="1"/>
</dbReference>
<feature type="domain" description="Knr4/Smi1-like" evidence="3">
    <location>
        <begin position="151"/>
        <end position="332"/>
    </location>
</feature>
<dbReference type="AlphaFoldDB" id="A0A9P9Y3E4"/>
<dbReference type="OrthoDB" id="2305498at2759"/>
<dbReference type="Pfam" id="PF09346">
    <property type="entry name" value="SMI1_KNR4"/>
    <property type="match status" value="1"/>
</dbReference>
<evidence type="ECO:0000256" key="2">
    <source>
        <dbReference type="SAM" id="MobiDB-lite"/>
    </source>
</evidence>
<dbReference type="Gene3D" id="3.40.1580.10">
    <property type="entry name" value="SMI1/KNR4-like"/>
    <property type="match status" value="1"/>
</dbReference>
<dbReference type="PIRSF" id="PIRSF017023">
    <property type="entry name" value="KNR4"/>
    <property type="match status" value="1"/>
</dbReference>
<feature type="compositionally biased region" description="Basic and acidic residues" evidence="2">
    <location>
        <begin position="506"/>
        <end position="523"/>
    </location>
</feature>
<dbReference type="GO" id="GO:0070880">
    <property type="term" value="P:fungal-type cell wall beta-glucan biosynthetic process"/>
    <property type="evidence" value="ECO:0007669"/>
    <property type="project" value="TreeGrafter"/>
</dbReference>
<feature type="compositionally biased region" description="Polar residues" evidence="2">
    <location>
        <begin position="70"/>
        <end position="84"/>
    </location>
</feature>
<evidence type="ECO:0000256" key="1">
    <source>
        <dbReference type="ARBA" id="ARBA00005303"/>
    </source>
</evidence>
<feature type="region of interest" description="Disordered" evidence="2">
    <location>
        <begin position="494"/>
        <end position="523"/>
    </location>
</feature>
<dbReference type="Proteomes" id="UP001055219">
    <property type="component" value="Unassembled WGS sequence"/>
</dbReference>
<dbReference type="InterPro" id="IPR037883">
    <property type="entry name" value="Knr4/Smi1-like_sf"/>
</dbReference>
<protein>
    <submittedName>
        <fullName evidence="4">Glucan synthesis regulatory protein-like protein</fullName>
    </submittedName>
</protein>
<sequence length="523" mass="57698">MANSFGAAFRSFWHTMASNDRHSSFDSPQRSGRHVPLQNGGSSTPFTGVATAGDSRADVSSPYYDDSGRFSPSNDTPASPNGGSYSPGLRSMAARNASQSDGFEAQGAGEVPMQPFEDGHAPPPPVGHSWRRIMDWAEEHYTELWDQICEGATVNDLNELEHQLDCSLPQDVRESLMIHDGQERGGRPTGIIFSAMLLDCEEIVQEWDQWRRVNEQFLQEARAQHTTVPSKAFGGSNGEASSSKQRPQSQGSNPDEWRSALLSKQTCVPPGACRQAYAHPRWIPLARDWGGNNLAVDLAPGPKGKWGQIIIFGRDYDTKYVVARSWSAFLAQVADDLHSGKWFIDDDSGELKLREFKEKRVEPPYFGILRWRMDQKYGRRAPPRKPMPPPAKAGSPLGSRSSSPYASPADVAGDARGRTMQRLRGSPLTSPMRTGFGKQPPLYRVTEEAVPEELQSAIIQPSTLVEADNPPESQELKNPRVETLARSESDLIKLTKDQGGAASNVARDKQPQVADESMREIQI</sequence>
<dbReference type="InterPro" id="IPR018958">
    <property type="entry name" value="Knr4/Smi1-like_dom"/>
</dbReference>
<dbReference type="GeneID" id="75827809"/>
<organism evidence="4 5">
    <name type="scientific">Emericellopsis cladophorae</name>
    <dbReference type="NCBI Taxonomy" id="2686198"/>
    <lineage>
        <taxon>Eukaryota</taxon>
        <taxon>Fungi</taxon>
        <taxon>Dikarya</taxon>
        <taxon>Ascomycota</taxon>
        <taxon>Pezizomycotina</taxon>
        <taxon>Sordariomycetes</taxon>
        <taxon>Hypocreomycetidae</taxon>
        <taxon>Hypocreales</taxon>
        <taxon>Bionectriaceae</taxon>
        <taxon>Emericellopsis</taxon>
    </lineage>
</organism>
<feature type="compositionally biased region" description="Basic and acidic residues" evidence="2">
    <location>
        <begin position="474"/>
        <end position="483"/>
    </location>
</feature>
<feature type="compositionally biased region" description="Polar residues" evidence="2">
    <location>
        <begin position="238"/>
        <end position="253"/>
    </location>
</feature>
<dbReference type="GO" id="GO:0043332">
    <property type="term" value="C:mating projection tip"/>
    <property type="evidence" value="ECO:0007669"/>
    <property type="project" value="TreeGrafter"/>
</dbReference>
<comment type="caution">
    <text evidence="4">The sequence shown here is derived from an EMBL/GenBank/DDBJ whole genome shotgun (WGS) entry which is preliminary data.</text>
</comment>
<evidence type="ECO:0000313" key="4">
    <source>
        <dbReference type="EMBL" id="KAI6782433.1"/>
    </source>
</evidence>
<dbReference type="RefSeq" id="XP_051363289.1">
    <property type="nucleotide sequence ID" value="XM_051505251.1"/>
</dbReference>
<keyword evidence="5" id="KW-1185">Reference proteome</keyword>
<evidence type="ECO:0000259" key="3">
    <source>
        <dbReference type="SMART" id="SM00860"/>
    </source>
</evidence>